<sequence>MIYLFLQVVEGKYAKIHLKIMNSFQRLALHKQITHQSLHADEVVHGLNMDGALPLLTRTTTDIRSYTKYGMGNAID</sequence>
<gene>
    <name evidence="1" type="ORF">POLS_LOCUS9130</name>
</gene>
<organism evidence="1 2">
    <name type="scientific">Penicillium olsonii</name>
    <dbReference type="NCBI Taxonomy" id="99116"/>
    <lineage>
        <taxon>Eukaryota</taxon>
        <taxon>Fungi</taxon>
        <taxon>Dikarya</taxon>
        <taxon>Ascomycota</taxon>
        <taxon>Pezizomycotina</taxon>
        <taxon>Eurotiomycetes</taxon>
        <taxon>Eurotiomycetidae</taxon>
        <taxon>Eurotiales</taxon>
        <taxon>Aspergillaceae</taxon>
        <taxon>Penicillium</taxon>
    </lineage>
</organism>
<dbReference type="Proteomes" id="UP001153618">
    <property type="component" value="Unassembled WGS sequence"/>
</dbReference>
<reference evidence="1" key="1">
    <citation type="submission" date="2021-07" db="EMBL/GenBank/DDBJ databases">
        <authorList>
            <person name="Branca A.L. A."/>
        </authorList>
    </citation>
    <scope>NUCLEOTIDE SEQUENCE</scope>
</reference>
<protein>
    <submittedName>
        <fullName evidence="1">Uncharacterized protein</fullName>
    </submittedName>
</protein>
<evidence type="ECO:0000313" key="2">
    <source>
        <dbReference type="Proteomes" id="UP001153618"/>
    </source>
</evidence>
<dbReference type="AlphaFoldDB" id="A0A9W4N545"/>
<keyword evidence="2" id="KW-1185">Reference proteome</keyword>
<evidence type="ECO:0000313" key="1">
    <source>
        <dbReference type="EMBL" id="CAG8266629.1"/>
    </source>
</evidence>
<comment type="caution">
    <text evidence="1">The sequence shown here is derived from an EMBL/GenBank/DDBJ whole genome shotgun (WGS) entry which is preliminary data.</text>
</comment>
<name>A0A9W4N545_PENOL</name>
<accession>A0A9W4N545</accession>
<proteinExistence type="predicted"/>
<dbReference type="EMBL" id="CAJVOS010000082">
    <property type="protein sequence ID" value="CAG8266629.1"/>
    <property type="molecule type" value="Genomic_DNA"/>
</dbReference>